<dbReference type="Proteomes" id="UP000824533">
    <property type="component" value="Linkage Group LG10"/>
</dbReference>
<gene>
    <name evidence="1" type="ORF">K1T71_005976</name>
</gene>
<dbReference type="EMBL" id="CM034396">
    <property type="protein sequence ID" value="KAJ0178153.1"/>
    <property type="molecule type" value="Genomic_DNA"/>
</dbReference>
<evidence type="ECO:0000313" key="2">
    <source>
        <dbReference type="Proteomes" id="UP000824533"/>
    </source>
</evidence>
<organism evidence="1 2">
    <name type="scientific">Dendrolimus kikuchii</name>
    <dbReference type="NCBI Taxonomy" id="765133"/>
    <lineage>
        <taxon>Eukaryota</taxon>
        <taxon>Metazoa</taxon>
        <taxon>Ecdysozoa</taxon>
        <taxon>Arthropoda</taxon>
        <taxon>Hexapoda</taxon>
        <taxon>Insecta</taxon>
        <taxon>Pterygota</taxon>
        <taxon>Neoptera</taxon>
        <taxon>Endopterygota</taxon>
        <taxon>Lepidoptera</taxon>
        <taxon>Glossata</taxon>
        <taxon>Ditrysia</taxon>
        <taxon>Bombycoidea</taxon>
        <taxon>Lasiocampidae</taxon>
        <taxon>Dendrolimus</taxon>
    </lineage>
</organism>
<name>A0ACC1D3I0_9NEOP</name>
<reference evidence="1 2" key="1">
    <citation type="journal article" date="2021" name="Front. Genet.">
        <title>Chromosome-Level Genome Assembly Reveals Significant Gene Expansion in the Toll and IMD Signaling Pathways of Dendrolimus kikuchii.</title>
        <authorList>
            <person name="Zhou J."/>
            <person name="Wu P."/>
            <person name="Xiong Z."/>
            <person name="Liu N."/>
            <person name="Zhao N."/>
            <person name="Ji M."/>
            <person name="Qiu Y."/>
            <person name="Yang B."/>
        </authorList>
    </citation>
    <scope>NUCLEOTIDE SEQUENCE [LARGE SCALE GENOMIC DNA]</scope>
    <source>
        <strain evidence="1">Ann1</strain>
    </source>
</reference>
<evidence type="ECO:0000313" key="1">
    <source>
        <dbReference type="EMBL" id="KAJ0178153.1"/>
    </source>
</evidence>
<comment type="caution">
    <text evidence="1">The sequence shown here is derived from an EMBL/GenBank/DDBJ whole genome shotgun (WGS) entry which is preliminary data.</text>
</comment>
<proteinExistence type="predicted"/>
<sequence>MAKHFSSDSNISIDSLEQEFKKKIILTHDNFNENIDTILVPFYEKDVLIKVPKDAKPKHRENHKQYKANRKQNKGGEEISNYLVNKGKQKSKHISYLEIFRKQLVPYANNKKNDNEIRSLSPEVGDSVRDNFSEDITNPSNDFFNTECYNEIYYEQLLSKDFEQYLDYSIDEDFHLPQDIANKMETVTGDEINENNFKSISEVSQHRRRARRMTVQPIQNINLGGLGPDMEKIKPSLERARSLQRYSERVRMENRVRIYKKTIEDEMNRKSEREQSARLRVSRRRAGDSKNLMKDEEKQNVSSYLVNKATPNVASTNEISQSYSSKVKSADIQKTRERNANRDQRLKSSSNRQVDRSNERKTRTNRIFGMNKENKTLVYDEGDNRRSKLSANSKANTTKIQQIKTEAPVHISFLVNIGGLRPSSALRTLEEKHRMYQEKVKAYTMNGDNI</sequence>
<keyword evidence="2" id="KW-1185">Reference proteome</keyword>
<accession>A0ACC1D3I0</accession>
<protein>
    <submittedName>
        <fullName evidence="1">Uncharacterized protein</fullName>
    </submittedName>
</protein>